<keyword evidence="1" id="KW-0175">Coiled coil</keyword>
<dbReference type="Proteomes" id="UP000005877">
    <property type="component" value="Chromosome"/>
</dbReference>
<proteinExistence type="predicted"/>
<name>G7WN10_METH6</name>
<evidence type="ECO:0000256" key="1">
    <source>
        <dbReference type="SAM" id="Coils"/>
    </source>
</evidence>
<dbReference type="InterPro" id="IPR027417">
    <property type="entry name" value="P-loop_NTPase"/>
</dbReference>
<dbReference type="NCBIfam" id="NF045780">
    <property type="entry name" value="TrlF_fam_ATP"/>
    <property type="match status" value="1"/>
</dbReference>
<dbReference type="Gene3D" id="3.40.50.300">
    <property type="entry name" value="P-loop containing nucleotide triphosphate hydrolases"/>
    <property type="match status" value="2"/>
</dbReference>
<protein>
    <recommendedName>
        <fullName evidence="4">ATPase AAA-type core domain-containing protein</fullName>
    </recommendedName>
</protein>
<organism evidence="2 3">
    <name type="scientific">Methanothrix harundinacea (strain 6Ac)</name>
    <name type="common">Methanosaeta harundinacea</name>
    <dbReference type="NCBI Taxonomy" id="1110509"/>
    <lineage>
        <taxon>Archaea</taxon>
        <taxon>Methanobacteriati</taxon>
        <taxon>Methanobacteriota</taxon>
        <taxon>Stenosarchaea group</taxon>
        <taxon>Methanomicrobia</taxon>
        <taxon>Methanotrichales</taxon>
        <taxon>Methanotrichaceae</taxon>
        <taxon>Methanothrix</taxon>
    </lineage>
</organism>
<keyword evidence="3" id="KW-1185">Reference proteome</keyword>
<dbReference type="AlphaFoldDB" id="G7WN10"/>
<dbReference type="STRING" id="1110509.Mhar_1209"/>
<accession>G7WN10</accession>
<feature type="coiled-coil region" evidence="1">
    <location>
        <begin position="623"/>
        <end position="668"/>
    </location>
</feature>
<reference evidence="2" key="1">
    <citation type="journal article" date="2012" name="PLoS ONE">
        <title>The genome characteristics and predicted function of methyl-group oxidation pathway in the obligate aceticlastic methanogens, Methanosaeta spp.</title>
        <authorList>
            <person name="Zhu J."/>
            <person name="Zheng H."/>
            <person name="Ai G."/>
            <person name="Zhang G."/>
            <person name="Liu D."/>
            <person name="Liu X."/>
            <person name="Dong X."/>
        </authorList>
    </citation>
    <scope>NUCLEOTIDE SEQUENCE [LARGE SCALE GENOMIC DNA]</scope>
    <source>
        <strain evidence="2">6Ac</strain>
    </source>
</reference>
<dbReference type="KEGG" id="mhi:Mhar_1209"/>
<evidence type="ECO:0008006" key="4">
    <source>
        <dbReference type="Google" id="ProtNLM"/>
    </source>
</evidence>
<feature type="coiled-coil region" evidence="1">
    <location>
        <begin position="483"/>
        <end position="510"/>
    </location>
</feature>
<evidence type="ECO:0000313" key="3">
    <source>
        <dbReference type="Proteomes" id="UP000005877"/>
    </source>
</evidence>
<dbReference type="PATRIC" id="fig|1110509.7.peg.1341"/>
<dbReference type="InterPro" id="IPR054787">
    <property type="entry name" value="TrlF_ATPase"/>
</dbReference>
<evidence type="ECO:0000313" key="2">
    <source>
        <dbReference type="EMBL" id="AET64575.1"/>
    </source>
</evidence>
<gene>
    <name evidence="2" type="ordered locus">Mhar_1209</name>
</gene>
<dbReference type="HOGENOM" id="CLU_006611_0_0_2"/>
<sequence>MNDPRGSLWRKWDLHVHTPESLVQGYGANNDETWERFLTELESLPPEYKVIGINDYIFIDGYKRVIKAKSDGRLKNIDLILPVIELRLDKFGGTDSNLSKINFHIIFSNEVNPDIIHEQFLNAIKPGYRLSPQYEDIQQEWSGLVTKNSLEDLGRLIIESVPHEKRSQYSPPLTEGFNNLNFSYDKILDALKSPYFKDRYLTAVGKTEWADIKWNDHSIAEKKTIINDSNLVFISSETIEAFDKAKRNLTTSKVNDRLLDCSDAHYFNDALSKDRIGKCFTWIKADTTFEGLMHVLSEWERRVYIGDIPNKLNLVKNHRTKYIKGIKINKKANSRLDEIWFENCQLSFNFELVAIIGNKGMGKSALTDMLALLGNTSSKDFSFLNKQKFRDPKNNKSLDFEAQIIWESGEESLARCLAEDVPEHEVELVKYIPQKFFEMITNENAIEEGSKFDKELKKVIFSHVDEPNKLGCASLDELIEYRTEEIKDVINSMRSELKDINEKIIKLEYLTSEDHKQDLGKQLETKKQELSVHDSSRPTEIDKPIVSPSIEEAFKDLRSEIETLTSNITEAKSQLNRSVKILASISKIKGKIENLRRMYDNFVIESSEEFDKIGVKMESIARLDINESLIQQYEREYSNKQSQSEELIDRLENNKKVSEEKLYSLQSTLDEANRSYQHYLDEITNWDQLREVIIGSPDQHESIEYYKNALNESSTTLVDDLSKAKLERNSKVEAIFLEIKKLVNIYIDLYKPVQDFIDNHELIDRYQLNFNVSIIQQGFIDAFLSHINQSAKGTFHGTQDGRDKLKEIIDKYDFNSISNVMQFIAEIQESIEIDKRDSINRVKIESQLRKSFKKQDLYEFLYSLKYLEPRYILQLGGKELLQLSPGERGVLLLIFYLLVDKDDCPLIIDQPEDNLDNQSVYELIAPCISEARLRRQVFIITHNPNLAVVCDAEQVIAASINKLDKERVEYVSGAIENPSINKKIIDILEGTKPAFKKRESKYF</sequence>
<dbReference type="SUPFAM" id="SSF52540">
    <property type="entry name" value="P-loop containing nucleoside triphosphate hydrolases"/>
    <property type="match status" value="1"/>
</dbReference>
<dbReference type="EMBL" id="CP003117">
    <property type="protein sequence ID" value="AET64575.1"/>
    <property type="molecule type" value="Genomic_DNA"/>
</dbReference>